<dbReference type="GO" id="GO:0045892">
    <property type="term" value="P:negative regulation of DNA-templated transcription"/>
    <property type="evidence" value="ECO:0007669"/>
    <property type="project" value="TreeGrafter"/>
</dbReference>
<dbReference type="InterPro" id="IPR036390">
    <property type="entry name" value="WH_DNA-bd_sf"/>
</dbReference>
<dbReference type="Proteomes" id="UP000230202">
    <property type="component" value="Unassembled WGS sequence"/>
</dbReference>
<dbReference type="PANTHER" id="PTHR44846">
    <property type="entry name" value="MANNOSYL-D-GLYCERATE TRANSPORT/METABOLISM SYSTEM REPRESSOR MNGR-RELATED"/>
    <property type="match status" value="1"/>
</dbReference>
<dbReference type="InterPro" id="IPR050679">
    <property type="entry name" value="Bact_HTH_transcr_reg"/>
</dbReference>
<dbReference type="PRINTS" id="PR00035">
    <property type="entry name" value="HTHGNTR"/>
</dbReference>
<dbReference type="InterPro" id="IPR011663">
    <property type="entry name" value="UTRA"/>
</dbReference>
<dbReference type="CDD" id="cd07377">
    <property type="entry name" value="WHTH_GntR"/>
    <property type="match status" value="1"/>
</dbReference>
<organism evidence="5 6">
    <name type="scientific">Snodgrassella alvi</name>
    <dbReference type="NCBI Taxonomy" id="1196083"/>
    <lineage>
        <taxon>Bacteria</taxon>
        <taxon>Pseudomonadati</taxon>
        <taxon>Pseudomonadota</taxon>
        <taxon>Betaproteobacteria</taxon>
        <taxon>Neisseriales</taxon>
        <taxon>Neisseriaceae</taxon>
        <taxon>Snodgrassella</taxon>
    </lineage>
</organism>
<dbReference type="Gene3D" id="1.10.10.10">
    <property type="entry name" value="Winged helix-like DNA-binding domain superfamily/Winged helix DNA-binding domain"/>
    <property type="match status" value="1"/>
</dbReference>
<dbReference type="EMBL" id="MEIL01000027">
    <property type="protein sequence ID" value="PIT39433.1"/>
    <property type="molecule type" value="Genomic_DNA"/>
</dbReference>
<gene>
    <name evidence="5" type="ORF">BHC54_05725</name>
</gene>
<dbReference type="SUPFAM" id="SSF46785">
    <property type="entry name" value="Winged helix' DNA-binding domain"/>
    <property type="match status" value="1"/>
</dbReference>
<evidence type="ECO:0000313" key="6">
    <source>
        <dbReference type="Proteomes" id="UP000230202"/>
    </source>
</evidence>
<keyword evidence="1" id="KW-0805">Transcription regulation</keyword>
<keyword evidence="2" id="KW-0238">DNA-binding</keyword>
<keyword evidence="6" id="KW-1185">Reference proteome</keyword>
<comment type="caution">
    <text evidence="5">The sequence shown here is derived from an EMBL/GenBank/DDBJ whole genome shotgun (WGS) entry which is preliminary data.</text>
</comment>
<dbReference type="Pfam" id="PF07702">
    <property type="entry name" value="UTRA"/>
    <property type="match status" value="1"/>
</dbReference>
<keyword evidence="3" id="KW-0804">Transcription</keyword>
<accession>A0A2N9X719</accession>
<proteinExistence type="predicted"/>
<dbReference type="SUPFAM" id="SSF64288">
    <property type="entry name" value="Chorismate lyase-like"/>
    <property type="match status" value="1"/>
</dbReference>
<dbReference type="InterPro" id="IPR036388">
    <property type="entry name" value="WH-like_DNA-bd_sf"/>
</dbReference>
<evidence type="ECO:0000256" key="3">
    <source>
        <dbReference type="ARBA" id="ARBA00023163"/>
    </source>
</evidence>
<evidence type="ECO:0000313" key="5">
    <source>
        <dbReference type="EMBL" id="PIT39433.1"/>
    </source>
</evidence>
<dbReference type="PANTHER" id="PTHR44846:SF1">
    <property type="entry name" value="MANNOSYL-D-GLYCERATE TRANSPORT_METABOLISM SYSTEM REPRESSOR MNGR-RELATED"/>
    <property type="match status" value="1"/>
</dbReference>
<dbReference type="Gene3D" id="3.40.1410.10">
    <property type="entry name" value="Chorismate lyase-like"/>
    <property type="match status" value="1"/>
</dbReference>
<name>A0A2N9X719_9NEIS</name>
<dbReference type="SMART" id="SM00345">
    <property type="entry name" value="HTH_GNTR"/>
    <property type="match status" value="1"/>
</dbReference>
<dbReference type="GO" id="GO:0003677">
    <property type="term" value="F:DNA binding"/>
    <property type="evidence" value="ECO:0007669"/>
    <property type="project" value="UniProtKB-KW"/>
</dbReference>
<dbReference type="Pfam" id="PF00392">
    <property type="entry name" value="GntR"/>
    <property type="match status" value="1"/>
</dbReference>
<dbReference type="GO" id="GO:0003700">
    <property type="term" value="F:DNA-binding transcription factor activity"/>
    <property type="evidence" value="ECO:0007669"/>
    <property type="project" value="InterPro"/>
</dbReference>
<reference evidence="5" key="1">
    <citation type="journal article" date="2017" name="MBio">
        <title>Type VI secretion-mediated competition in the bee gut microbiome.</title>
        <authorList>
            <person name="Steele M.I."/>
            <person name="Kwong W.K."/>
            <person name="Powell J.E."/>
            <person name="Whiteley M."/>
            <person name="Moran N.A."/>
        </authorList>
    </citation>
    <scope>NUCLEOTIDE SEQUENCE [LARGE SCALE GENOMIC DNA]</scope>
    <source>
        <strain evidence="5">WkB273</strain>
    </source>
</reference>
<evidence type="ECO:0000259" key="4">
    <source>
        <dbReference type="PROSITE" id="PS50949"/>
    </source>
</evidence>
<evidence type="ECO:0000256" key="1">
    <source>
        <dbReference type="ARBA" id="ARBA00023015"/>
    </source>
</evidence>
<protein>
    <recommendedName>
        <fullName evidence="4">HTH gntR-type domain-containing protein</fullName>
    </recommendedName>
</protein>
<dbReference type="SMART" id="SM00866">
    <property type="entry name" value="UTRA"/>
    <property type="match status" value="1"/>
</dbReference>
<dbReference type="InterPro" id="IPR028978">
    <property type="entry name" value="Chorismate_lyase_/UTRA_dom_sf"/>
</dbReference>
<sequence>MKRVVHLLVDGDFKPGQPLPSEWNLAEQWKVSQGTIRKGLSELAARGILQRQQGVGTFVTKQNWDWGCFPFTEIPALHKDRLEKIWPVAEVLSLAVAAADEETAEQLGIKVAESVWKIMLLWRTGYTEVAVDEMYLPVALLPDLNVRFVRRRGSFYAFLLIEYDVLVDTAQQWLWQTSLRAETAKLLKADMVTSALCLGRLSQSVDGVAYEWRRRYLQFGSQALQLSLSSADF</sequence>
<dbReference type="PROSITE" id="PS50949">
    <property type="entry name" value="HTH_GNTR"/>
    <property type="match status" value="1"/>
</dbReference>
<evidence type="ECO:0000256" key="2">
    <source>
        <dbReference type="ARBA" id="ARBA00023125"/>
    </source>
</evidence>
<dbReference type="AlphaFoldDB" id="A0A2N9X719"/>
<feature type="domain" description="HTH gntR-type" evidence="4">
    <location>
        <begin position="1"/>
        <end position="62"/>
    </location>
</feature>
<dbReference type="InterPro" id="IPR000524">
    <property type="entry name" value="Tscrpt_reg_HTH_GntR"/>
</dbReference>